<sequence length="489" mass="58105">MQNFSLPKKIPKDKVDFQVNPRADAVRSKLIYTFYLIDHFEGLSHAVPRYNIQDFVDAKKRKKMMLMDHHQLVRFHVVPTRNIMVTQENRWRNRIEVRCSRWPPYKMWVSSVLNSPTFKGFIIFLIFMNMVVLMVSTEIMGLRGITYVKITNALEVILWVILDIFLIEIGLHWFVSFQRYWKNSWNIFDFIVTVVSLIPEIIVPIQKSRSMATLQILQLCRVLRCLKLFPRVRQVRVLIMAIAKALKAMAFILVLLAFLFYVFAVSGIFFFESYTNSDDMDLTYNMYFMDMPNALVTIFILFTMDHWYALLQDLWKVPDINKVISGIFICLWLLIGAFIFRNLFVAIMVTNFQNIRSDLSEEVRQIETQTQADKFKMEIMEKRFSQIRSAMDRDITFRERFTMDPALIQNADYPDTTHDEMPPGILDWETYIHKNLPGLYAADEDEQVLWPRDSLFCYFELLEKLQYNLEERKQLQQYMVLALSNLEDK</sequence>
<dbReference type="RefSeq" id="XP_013912711.1">
    <property type="nucleotide sequence ID" value="XM_014057236.1"/>
</dbReference>
<reference evidence="8" key="1">
    <citation type="submission" date="2025-08" db="UniProtKB">
        <authorList>
            <consortium name="RefSeq"/>
        </authorList>
    </citation>
    <scope>IDENTIFICATION</scope>
    <source>
        <tissue evidence="8">Skeletal muscle</tissue>
    </source>
</reference>
<keyword evidence="3 5" id="KW-1133">Transmembrane helix</keyword>
<keyword evidence="7" id="KW-1185">Reference proteome</keyword>
<dbReference type="GO" id="GO:0030317">
    <property type="term" value="P:flagellated sperm motility"/>
    <property type="evidence" value="ECO:0007669"/>
    <property type="project" value="InterPro"/>
</dbReference>
<dbReference type="OrthoDB" id="416585at2759"/>
<dbReference type="Proteomes" id="UP000504617">
    <property type="component" value="Unplaced"/>
</dbReference>
<keyword evidence="4 5" id="KW-0472">Membrane</keyword>
<dbReference type="GO" id="GO:0005227">
    <property type="term" value="F:calcium-activated cation channel activity"/>
    <property type="evidence" value="ECO:0007669"/>
    <property type="project" value="InterPro"/>
</dbReference>
<dbReference type="GO" id="GO:0036128">
    <property type="term" value="C:CatSper complex"/>
    <property type="evidence" value="ECO:0007669"/>
    <property type="project" value="InterPro"/>
</dbReference>
<feature type="transmembrane region" description="Helical" evidence="5">
    <location>
        <begin position="291"/>
        <end position="311"/>
    </location>
</feature>
<proteinExistence type="predicted"/>
<dbReference type="KEGG" id="tsr:106541717"/>
<dbReference type="AlphaFoldDB" id="A0A6I9XEU7"/>
<evidence type="ECO:0000259" key="6">
    <source>
        <dbReference type="Pfam" id="PF00520"/>
    </source>
</evidence>
<name>A0A6I9XEU7_9SAUR</name>
<dbReference type="Pfam" id="PF00520">
    <property type="entry name" value="Ion_trans"/>
    <property type="match status" value="1"/>
</dbReference>
<dbReference type="InterPro" id="IPR027359">
    <property type="entry name" value="Volt_channel_dom_sf"/>
</dbReference>
<feature type="transmembrane region" description="Helical" evidence="5">
    <location>
        <begin position="187"/>
        <end position="205"/>
    </location>
</feature>
<dbReference type="FunFam" id="1.10.287.70:FF:000115">
    <property type="entry name" value="Cation channel sperm-associated protein 2"/>
    <property type="match status" value="1"/>
</dbReference>
<comment type="subcellular location">
    <subcellularLocation>
        <location evidence="1">Membrane</location>
        <topology evidence="1">Multi-pass membrane protein</topology>
    </subcellularLocation>
</comment>
<feature type="transmembrane region" description="Helical" evidence="5">
    <location>
        <begin position="323"/>
        <end position="349"/>
    </location>
</feature>
<dbReference type="GeneID" id="106541717"/>
<feature type="transmembrane region" description="Helical" evidence="5">
    <location>
        <begin position="156"/>
        <end position="175"/>
    </location>
</feature>
<dbReference type="InterPro" id="IPR028747">
    <property type="entry name" value="CatSper2"/>
</dbReference>
<keyword evidence="2 5" id="KW-0812">Transmembrane</keyword>
<evidence type="ECO:0000256" key="5">
    <source>
        <dbReference type="SAM" id="Phobius"/>
    </source>
</evidence>
<feature type="domain" description="Ion transport" evidence="6">
    <location>
        <begin position="116"/>
        <end position="358"/>
    </location>
</feature>
<dbReference type="PANTHER" id="PTHR46923">
    <property type="entry name" value="CATION CHANNEL SPERM-ASSOCIATED PROTEIN 2"/>
    <property type="match status" value="1"/>
</dbReference>
<evidence type="ECO:0000256" key="1">
    <source>
        <dbReference type="ARBA" id="ARBA00004141"/>
    </source>
</evidence>
<feature type="transmembrane region" description="Helical" evidence="5">
    <location>
        <begin position="116"/>
        <end position="136"/>
    </location>
</feature>
<dbReference type="InterPro" id="IPR005821">
    <property type="entry name" value="Ion_trans_dom"/>
</dbReference>
<dbReference type="CTD" id="117155"/>
<evidence type="ECO:0000256" key="2">
    <source>
        <dbReference type="ARBA" id="ARBA00022692"/>
    </source>
</evidence>
<feature type="transmembrane region" description="Helical" evidence="5">
    <location>
        <begin position="250"/>
        <end position="271"/>
    </location>
</feature>
<accession>A0A6I9XEU7</accession>
<dbReference type="Gene3D" id="1.20.120.350">
    <property type="entry name" value="Voltage-gated potassium channels. Chain C"/>
    <property type="match status" value="1"/>
</dbReference>
<evidence type="ECO:0000313" key="8">
    <source>
        <dbReference type="RefSeq" id="XP_013912711.1"/>
    </source>
</evidence>
<evidence type="ECO:0000313" key="7">
    <source>
        <dbReference type="Proteomes" id="UP000504617"/>
    </source>
</evidence>
<gene>
    <name evidence="8" type="primary">CATSPER2</name>
</gene>
<organism evidence="7 8">
    <name type="scientific">Thamnophis sirtalis</name>
    <dbReference type="NCBI Taxonomy" id="35019"/>
    <lineage>
        <taxon>Eukaryota</taxon>
        <taxon>Metazoa</taxon>
        <taxon>Chordata</taxon>
        <taxon>Craniata</taxon>
        <taxon>Vertebrata</taxon>
        <taxon>Euteleostomi</taxon>
        <taxon>Lepidosauria</taxon>
        <taxon>Squamata</taxon>
        <taxon>Bifurcata</taxon>
        <taxon>Unidentata</taxon>
        <taxon>Episquamata</taxon>
        <taxon>Toxicofera</taxon>
        <taxon>Serpentes</taxon>
        <taxon>Colubroidea</taxon>
        <taxon>Colubridae</taxon>
        <taxon>Natricinae</taxon>
        <taxon>Thamnophis</taxon>
    </lineage>
</organism>
<dbReference type="PANTHER" id="PTHR46923:SF1">
    <property type="entry name" value="CATION CHANNEL SPERM-ASSOCIATED PROTEIN 2"/>
    <property type="match status" value="1"/>
</dbReference>
<evidence type="ECO:0000256" key="3">
    <source>
        <dbReference type="ARBA" id="ARBA00022989"/>
    </source>
</evidence>
<protein>
    <submittedName>
        <fullName evidence="8">Cation channel sperm-associated protein 2</fullName>
    </submittedName>
</protein>
<evidence type="ECO:0000256" key="4">
    <source>
        <dbReference type="ARBA" id="ARBA00023136"/>
    </source>
</evidence>
<dbReference type="GO" id="GO:0048240">
    <property type="term" value="P:sperm capacitation"/>
    <property type="evidence" value="ECO:0007669"/>
    <property type="project" value="TreeGrafter"/>
</dbReference>
<dbReference type="Gene3D" id="1.10.287.70">
    <property type="match status" value="1"/>
</dbReference>
<dbReference type="GO" id="GO:0009566">
    <property type="term" value="P:fertilization"/>
    <property type="evidence" value="ECO:0007669"/>
    <property type="project" value="TreeGrafter"/>
</dbReference>
<dbReference type="SUPFAM" id="SSF81324">
    <property type="entry name" value="Voltage-gated potassium channels"/>
    <property type="match status" value="1"/>
</dbReference>